<dbReference type="Proteomes" id="UP000765224">
    <property type="component" value="Unassembled WGS sequence"/>
</dbReference>
<comment type="caution">
    <text evidence="3">The sequence shown here is derived from an EMBL/GenBank/DDBJ whole genome shotgun (WGS) entry which is preliminary data.</text>
</comment>
<feature type="signal peptide" evidence="2">
    <location>
        <begin position="1"/>
        <end position="22"/>
    </location>
</feature>
<feature type="region of interest" description="Disordered" evidence="1">
    <location>
        <begin position="87"/>
        <end position="112"/>
    </location>
</feature>
<evidence type="ECO:0000256" key="2">
    <source>
        <dbReference type="SAM" id="SignalP"/>
    </source>
</evidence>
<gene>
    <name evidence="3" type="ORF">KVG96_10790</name>
</gene>
<dbReference type="RefSeq" id="WP_217892032.1">
    <property type="nucleotide sequence ID" value="NZ_JAHSTS010000001.1"/>
</dbReference>
<accession>A0ABS6PDA2</accession>
<protein>
    <submittedName>
        <fullName evidence="3">Uncharacterized protein</fullName>
    </submittedName>
</protein>
<dbReference type="EMBL" id="JAHSTS010000001">
    <property type="protein sequence ID" value="MBV4458438.1"/>
    <property type="molecule type" value="Genomic_DNA"/>
</dbReference>
<evidence type="ECO:0000313" key="4">
    <source>
        <dbReference type="Proteomes" id="UP000765224"/>
    </source>
</evidence>
<keyword evidence="2" id="KW-0732">Signal</keyword>
<organism evidence="3 4">
    <name type="scientific">Pseudomonas ekonensis</name>
    <dbReference type="NCBI Taxonomy" id="2842353"/>
    <lineage>
        <taxon>Bacteria</taxon>
        <taxon>Pseudomonadati</taxon>
        <taxon>Pseudomonadota</taxon>
        <taxon>Gammaproteobacteria</taxon>
        <taxon>Pseudomonadales</taxon>
        <taxon>Pseudomonadaceae</taxon>
        <taxon>Pseudomonas</taxon>
    </lineage>
</organism>
<keyword evidence="4" id="KW-1185">Reference proteome</keyword>
<reference evidence="3 4" key="1">
    <citation type="submission" date="2021-06" db="EMBL/GenBank/DDBJ databases">
        <title>Updating the genus Pseudomonas: Description of 43 new species and partition of the Pseudomonas putida group.</title>
        <authorList>
            <person name="Girard L."/>
            <person name="Lood C."/>
            <person name="Vandamme P."/>
            <person name="Rokni-Zadeh H."/>
            <person name="Van Noort V."/>
            <person name="Hofte M."/>
            <person name="Lavigne R."/>
            <person name="De Mot R."/>
        </authorList>
    </citation>
    <scope>NUCLEOTIDE SEQUENCE [LARGE SCALE GENOMIC DNA]</scope>
    <source>
        <strain evidence="3 4">COR58</strain>
    </source>
</reference>
<evidence type="ECO:0000256" key="1">
    <source>
        <dbReference type="SAM" id="MobiDB-lite"/>
    </source>
</evidence>
<feature type="chain" id="PRO_5046977073" evidence="2">
    <location>
        <begin position="23"/>
        <end position="448"/>
    </location>
</feature>
<name>A0ABS6PDA2_9PSED</name>
<evidence type="ECO:0000313" key="3">
    <source>
        <dbReference type="EMBL" id="MBV4458438.1"/>
    </source>
</evidence>
<sequence>MNRLNIIALGLAAAVSSLCANAYESDLHYGLTYWLAAQAGFDPLQTQEIARQNELTDTGMLDAKHAIIWDLCIWRDTNASGQTRALHFRSQNAPPLPPAQRKVTEDSRYAQGQSDSIIHTKPHEDPELQGKFGQALHGRQDAYSHAGQSNTFSPLCPELWIWSHPIDKGGIFSHVADQTFRAKEKCFRAASSTYGLMLRFRDTMSLATPPKKLDELETSIKEFCAASTKAEKSKWFVDQHVPQADAIAKNTSLEDGGRSFYRAPRIDLRRGVQSLAAVKENIPEYEQQEPGWLPAIEIDPKLRDLMMNGISASPKAREYARTLLRTWLTVPPEQLGGVVKVREATDSPPKTPAAVALLQRLRLKDQGRFAPKAFNLQSTKPEDYITLDGNDWASVLIPVRGQKAEALVGDLQDGFLVIAILRHAPNEVLLIKVTKDYELDEVTSLIFH</sequence>
<proteinExistence type="predicted"/>